<comment type="caution">
    <text evidence="1">The sequence shown here is derived from an EMBL/GenBank/DDBJ whole genome shotgun (WGS) entry which is preliminary data.</text>
</comment>
<dbReference type="SUPFAM" id="SSF63825">
    <property type="entry name" value="YWTD domain"/>
    <property type="match status" value="1"/>
</dbReference>
<dbReference type="AlphaFoldDB" id="A0A3N4PVY6"/>
<proteinExistence type="predicted"/>
<dbReference type="InterPro" id="IPR015943">
    <property type="entry name" value="WD40/YVTN_repeat-like_dom_sf"/>
</dbReference>
<protein>
    <recommendedName>
        <fullName evidence="3">Neutral/alkaline non-lysosomal ceramidase N-terminal domain-containing protein</fullName>
    </recommendedName>
</protein>
<organism evidence="1 2">
    <name type="scientific">Chitinophaga lutea</name>
    <dbReference type="NCBI Taxonomy" id="2488634"/>
    <lineage>
        <taxon>Bacteria</taxon>
        <taxon>Pseudomonadati</taxon>
        <taxon>Bacteroidota</taxon>
        <taxon>Chitinophagia</taxon>
        <taxon>Chitinophagales</taxon>
        <taxon>Chitinophagaceae</taxon>
        <taxon>Chitinophaga</taxon>
    </lineage>
</organism>
<evidence type="ECO:0000313" key="1">
    <source>
        <dbReference type="EMBL" id="RPE12802.1"/>
    </source>
</evidence>
<dbReference type="Proteomes" id="UP000278351">
    <property type="component" value="Unassembled WGS sequence"/>
</dbReference>
<sequence length="647" mass="70170">MNMQFSRYLLCTFLFLYCYLPGKGQQYRAGFARESTEPAAWPFSLTLAGYGAPTEGRFSLEWIKTGEIAGGGVALTGGGSALFATDGHSLFTAPAGHNNPAWQEAGAAANVRLLAAAGNTLYAIDAGGALLETRLPLQKQKRPVWASKGSAGNATAIAVLHRKLYIATPAGLQYTDVRGGNLQWKNMPAPGNVISLAAYNNELYVLTADDNIYRRNPAKDSNWLRMARHNGLTYNVRLRHIAVAGNTLYGCDAGGNLFIAKHNSDGNMSASALAIAAGKQRVVIVGLDVCGFDHAFAGEVKQEISKKLRIPPQAVMLNASHTHFAPVAQPYITWHPPCQQPDSSYLHAVVRPAVVRAVSNAIRNLAPSSLYFSRSKTAIGRNRCLSTAPLPYDNDVDVITAVRSDNQEKTVLFLTGCHPVFNASGREGVTLSANYPAVARTALEGKDNIRHAVFVQGCAGDINPQDANHTNTGNALAADVRQAMAGSMTPITGPITCYTDSISFPTRPMAKAAVQTMYNDNAKNAGQMIPDRNVRWARMMQHYYNTNTMPATMPVYVQTINIGNWKLVGLSREVVTEYGSGIKALYPGSLVSVAGYCNDVASYLPTSRHMKEGTYEGLDSFFWYGQPSQFPVDVYETVLDNIRRKNR</sequence>
<dbReference type="Gene3D" id="2.130.10.10">
    <property type="entry name" value="YVTN repeat-like/Quinoprotein amine dehydrogenase"/>
    <property type="match status" value="1"/>
</dbReference>
<evidence type="ECO:0008006" key="3">
    <source>
        <dbReference type="Google" id="ProtNLM"/>
    </source>
</evidence>
<gene>
    <name evidence="1" type="ORF">EGT74_04455</name>
</gene>
<dbReference type="EMBL" id="RPDH01000001">
    <property type="protein sequence ID" value="RPE12802.1"/>
    <property type="molecule type" value="Genomic_DNA"/>
</dbReference>
<reference evidence="1 2" key="1">
    <citation type="submission" date="2018-11" db="EMBL/GenBank/DDBJ databases">
        <title>Chitinophaga lutea sp.nov., isolate from arsenic contaminated soil.</title>
        <authorList>
            <person name="Zong Y."/>
        </authorList>
    </citation>
    <scope>NUCLEOTIDE SEQUENCE [LARGE SCALE GENOMIC DNA]</scope>
    <source>
        <strain evidence="1 2">ZY74</strain>
    </source>
</reference>
<keyword evidence="2" id="KW-1185">Reference proteome</keyword>
<accession>A0A3N4PVY6</accession>
<name>A0A3N4PVY6_9BACT</name>
<evidence type="ECO:0000313" key="2">
    <source>
        <dbReference type="Proteomes" id="UP000278351"/>
    </source>
</evidence>